<dbReference type="PANTHER" id="PTHR43081">
    <property type="entry name" value="ADENYLATE CYCLASE, TERMINAL-DIFFERENTIATION SPECIFIC-RELATED"/>
    <property type="match status" value="1"/>
</dbReference>
<dbReference type="InterPro" id="IPR026870">
    <property type="entry name" value="Zinc_ribbon_dom"/>
</dbReference>
<dbReference type="PANTHER" id="PTHR43081:SF1">
    <property type="entry name" value="ADENYLATE CYCLASE, TERMINAL-DIFFERENTIATION SPECIFIC"/>
    <property type="match status" value="1"/>
</dbReference>
<proteinExistence type="inferred from homology"/>
<feature type="domain" description="Guanylate cyclase" evidence="3">
    <location>
        <begin position="39"/>
        <end position="168"/>
    </location>
</feature>
<reference evidence="5" key="1">
    <citation type="journal article" date="2019" name="Int. J. Syst. Evol. Microbiol.">
        <title>The Global Catalogue of Microorganisms (GCM) 10K type strain sequencing project: providing services to taxonomists for standard genome sequencing and annotation.</title>
        <authorList>
            <consortium name="The Broad Institute Genomics Platform"/>
            <consortium name="The Broad Institute Genome Sequencing Center for Infectious Disease"/>
            <person name="Wu L."/>
            <person name="Ma J."/>
        </authorList>
    </citation>
    <scope>NUCLEOTIDE SEQUENCE [LARGE SCALE GENOMIC DNA]</scope>
    <source>
        <strain evidence="5">CCUG 58127</strain>
    </source>
</reference>
<dbReference type="SUPFAM" id="SSF55073">
    <property type="entry name" value="Nucleotide cyclase"/>
    <property type="match status" value="1"/>
</dbReference>
<dbReference type="Pfam" id="PF13240">
    <property type="entry name" value="Zn_Ribbon_1"/>
    <property type="match status" value="1"/>
</dbReference>
<evidence type="ECO:0000259" key="3">
    <source>
        <dbReference type="PROSITE" id="PS50125"/>
    </source>
</evidence>
<dbReference type="RefSeq" id="WP_382404681.1">
    <property type="nucleotide sequence ID" value="NZ_JBHSWH010000001.1"/>
</dbReference>
<dbReference type="PROSITE" id="PS50125">
    <property type="entry name" value="GUANYLATE_CYCLASE_2"/>
    <property type="match status" value="1"/>
</dbReference>
<dbReference type="InterPro" id="IPR029787">
    <property type="entry name" value="Nucleotide_cyclase"/>
</dbReference>
<dbReference type="Pfam" id="PF00211">
    <property type="entry name" value="Guanylate_cyc"/>
    <property type="match status" value="1"/>
</dbReference>
<evidence type="ECO:0000256" key="2">
    <source>
        <dbReference type="SAM" id="MobiDB-lite"/>
    </source>
</evidence>
<dbReference type="Gene3D" id="3.30.70.1230">
    <property type="entry name" value="Nucleotide cyclase"/>
    <property type="match status" value="1"/>
</dbReference>
<dbReference type="InterPro" id="IPR001054">
    <property type="entry name" value="A/G_cyclase"/>
</dbReference>
<dbReference type="SMART" id="SM00044">
    <property type="entry name" value="CYCc"/>
    <property type="match status" value="1"/>
</dbReference>
<evidence type="ECO:0000313" key="5">
    <source>
        <dbReference type="Proteomes" id="UP001596298"/>
    </source>
</evidence>
<gene>
    <name evidence="4" type="ORF">ACFQDH_22965</name>
</gene>
<feature type="region of interest" description="Disordered" evidence="2">
    <location>
        <begin position="202"/>
        <end position="252"/>
    </location>
</feature>
<keyword evidence="5" id="KW-1185">Reference proteome</keyword>
<evidence type="ECO:0000313" key="4">
    <source>
        <dbReference type="EMBL" id="MFC6708017.1"/>
    </source>
</evidence>
<dbReference type="Proteomes" id="UP001596298">
    <property type="component" value="Unassembled WGS sequence"/>
</dbReference>
<dbReference type="EMBL" id="JBHSWH010000001">
    <property type="protein sequence ID" value="MFC6708017.1"/>
    <property type="molecule type" value="Genomic_DNA"/>
</dbReference>
<dbReference type="InterPro" id="IPR050697">
    <property type="entry name" value="Adenylyl/Guanylyl_Cyclase_3/4"/>
</dbReference>
<comment type="similarity">
    <text evidence="1">Belongs to the adenylyl cyclase class-3 family.</text>
</comment>
<name>A0ABW2AMG6_9MICO</name>
<sequence>MTTCARCGAELTAGARFCSSCGAAAGQGALQAPVRKHVVILFCDIVGSTTLGEFADPEALRERLGRYFQAVSKVIWEHGGTVEKFIGDAVMAVFGVPSSREDDAIRAVRSASAIHEAVAGLSAGGHHEIGKELHVRIGVNSGEVFVAHQPDGQFSVTGDAVNTAQRLRLPPAPTKPMSVTPSPSWSVTRSCSMKSARSCTRAAPCHSGSFRSRPTRTACSRSVNPPSSAARSSWPTSQRSPTGRRPASRAGC</sequence>
<evidence type="ECO:0000256" key="1">
    <source>
        <dbReference type="ARBA" id="ARBA00005381"/>
    </source>
</evidence>
<dbReference type="CDD" id="cd07302">
    <property type="entry name" value="CHD"/>
    <property type="match status" value="1"/>
</dbReference>
<protein>
    <submittedName>
        <fullName evidence="4">Adenylate/guanylate cyclase domain-containing protein</fullName>
    </submittedName>
</protein>
<organism evidence="4 5">
    <name type="scientific">Flexivirga alba</name>
    <dbReference type="NCBI Taxonomy" id="702742"/>
    <lineage>
        <taxon>Bacteria</taxon>
        <taxon>Bacillati</taxon>
        <taxon>Actinomycetota</taxon>
        <taxon>Actinomycetes</taxon>
        <taxon>Micrococcales</taxon>
        <taxon>Dermacoccaceae</taxon>
        <taxon>Flexivirga</taxon>
    </lineage>
</organism>
<feature type="compositionally biased region" description="Polar residues" evidence="2">
    <location>
        <begin position="209"/>
        <end position="241"/>
    </location>
</feature>
<comment type="caution">
    <text evidence="4">The sequence shown here is derived from an EMBL/GenBank/DDBJ whole genome shotgun (WGS) entry which is preliminary data.</text>
</comment>
<accession>A0ABW2AMG6</accession>